<feature type="domain" description="PAS" evidence="10">
    <location>
        <begin position="21"/>
        <end position="95"/>
    </location>
</feature>
<dbReference type="InterPro" id="IPR036097">
    <property type="entry name" value="HisK_dim/P_sf"/>
</dbReference>
<dbReference type="InterPro" id="IPR003594">
    <property type="entry name" value="HATPase_dom"/>
</dbReference>
<accession>A0A0J1FV11</accession>
<dbReference type="PATRIC" id="fig|476652.3.peg.496"/>
<dbReference type="Proteomes" id="UP000036356">
    <property type="component" value="Unassembled WGS sequence"/>
</dbReference>
<feature type="domain" description="Histidine kinase" evidence="9">
    <location>
        <begin position="393"/>
        <end position="597"/>
    </location>
</feature>
<evidence type="ECO:0000256" key="7">
    <source>
        <dbReference type="ARBA" id="ARBA00022840"/>
    </source>
</evidence>
<evidence type="ECO:0000256" key="5">
    <source>
        <dbReference type="ARBA" id="ARBA00022741"/>
    </source>
</evidence>
<dbReference type="PRINTS" id="PR00344">
    <property type="entry name" value="BCTRLSENSOR"/>
</dbReference>
<dbReference type="Pfam" id="PF13188">
    <property type="entry name" value="PAS_8"/>
    <property type="match status" value="1"/>
</dbReference>
<proteinExistence type="predicted"/>
<dbReference type="InterPro" id="IPR004358">
    <property type="entry name" value="Sig_transdc_His_kin-like_C"/>
</dbReference>
<dbReference type="STRING" id="476652.DEAC_c04910"/>
<dbReference type="InterPro" id="IPR005467">
    <property type="entry name" value="His_kinase_dom"/>
</dbReference>
<name>A0A0J1FV11_9FIRM</name>
<dbReference type="CDD" id="cd00130">
    <property type="entry name" value="PAS"/>
    <property type="match status" value="1"/>
</dbReference>
<dbReference type="EMBL" id="LDZY01000002">
    <property type="protein sequence ID" value="KLU67279.1"/>
    <property type="molecule type" value="Genomic_DNA"/>
</dbReference>
<sequence>MIDAEKELALDTNIPEVSLKELLKLKKVFLNFNYVFIINSLDGRTQYSNPVLPTLLGITQKTIENLTAAEIIRQYVHPDDQKSSIQAITEVMKGKRIHGLTNRYCLSNGTYQQFSWMLIPIPTEEVFYAIACPTADGIIPNNKAADKPDIRIHSIFHNISDYFYVLDNSWKFVYVNGSAAQLFLSSKKEKILGKYYWDIFPESDDLYFLKFTEAKLTQKHIYFEAFSVLSCGWVRVNVYPSPEGLSVYFRDISDQKCLEKSLADEQKRLHAILAGLPGLVYLRTSEGNVVFANHKFKEIQGEPGNKKCFELLFNRNRPCKDCNMESKTQSSSPLQWQCIIKDVIYEVYQHPFEDFDGTQLFLMQLLDITKRKLAEEEIGRLDRLNLVGELATSIAHEVRNPMTTVRGFLQLLKSKNISQENTDYFDLMISELDRANGILNEFLSVAKINAKLRTPVKLNNLVDSLYPLIMADATNQDKLVVLEAEKVPELMLDEREMRQLVLNLTRNGLEAMSPKGTLNLRTYQNKNSIVLEVEDQGSGISQEILERLGTPFQTTKKGGTGIGLSTCFNIAERHNAKIEVITSPSGTKFIVRFKDPSLKEIPS</sequence>
<dbReference type="SUPFAM" id="SSF47384">
    <property type="entry name" value="Homodimeric domain of signal transducing histidine kinase"/>
    <property type="match status" value="1"/>
</dbReference>
<evidence type="ECO:0000256" key="6">
    <source>
        <dbReference type="ARBA" id="ARBA00022777"/>
    </source>
</evidence>
<dbReference type="Gene3D" id="3.30.565.10">
    <property type="entry name" value="Histidine kinase-like ATPase, C-terminal domain"/>
    <property type="match status" value="1"/>
</dbReference>
<dbReference type="Gene3D" id="3.30.450.20">
    <property type="entry name" value="PAS domain"/>
    <property type="match status" value="3"/>
</dbReference>
<dbReference type="InterPro" id="IPR003661">
    <property type="entry name" value="HisK_dim/P_dom"/>
</dbReference>
<protein>
    <recommendedName>
        <fullName evidence="2">histidine kinase</fullName>
        <ecNumber evidence="2">2.7.13.3</ecNumber>
    </recommendedName>
</protein>
<evidence type="ECO:0000313" key="12">
    <source>
        <dbReference type="Proteomes" id="UP000036356"/>
    </source>
</evidence>
<keyword evidence="6 11" id="KW-0418">Kinase</keyword>
<evidence type="ECO:0000259" key="9">
    <source>
        <dbReference type="PROSITE" id="PS50109"/>
    </source>
</evidence>
<keyword evidence="12" id="KW-1185">Reference proteome</keyword>
<dbReference type="SMART" id="SM00091">
    <property type="entry name" value="PAS"/>
    <property type="match status" value="3"/>
</dbReference>
<organism evidence="11 12">
    <name type="scientific">Desulfosporosinus acididurans</name>
    <dbReference type="NCBI Taxonomy" id="476652"/>
    <lineage>
        <taxon>Bacteria</taxon>
        <taxon>Bacillati</taxon>
        <taxon>Bacillota</taxon>
        <taxon>Clostridia</taxon>
        <taxon>Eubacteriales</taxon>
        <taxon>Desulfitobacteriaceae</taxon>
        <taxon>Desulfosporosinus</taxon>
    </lineage>
</organism>
<dbReference type="PROSITE" id="PS50109">
    <property type="entry name" value="HIS_KIN"/>
    <property type="match status" value="1"/>
</dbReference>
<dbReference type="Pfam" id="PF02518">
    <property type="entry name" value="HATPase_c"/>
    <property type="match status" value="1"/>
</dbReference>
<dbReference type="RefSeq" id="WP_053006259.1">
    <property type="nucleotide sequence ID" value="NZ_LDZY01000002.1"/>
</dbReference>
<keyword evidence="5" id="KW-0547">Nucleotide-binding</keyword>
<evidence type="ECO:0000256" key="8">
    <source>
        <dbReference type="ARBA" id="ARBA00023012"/>
    </source>
</evidence>
<comment type="caution">
    <text evidence="11">The sequence shown here is derived from an EMBL/GenBank/DDBJ whole genome shotgun (WGS) entry which is preliminary data.</text>
</comment>
<evidence type="ECO:0000256" key="2">
    <source>
        <dbReference type="ARBA" id="ARBA00012438"/>
    </source>
</evidence>
<dbReference type="Gene3D" id="1.10.287.130">
    <property type="match status" value="1"/>
</dbReference>
<dbReference type="SMART" id="SM00387">
    <property type="entry name" value="HATPase_c"/>
    <property type="match status" value="1"/>
</dbReference>
<dbReference type="InterPro" id="IPR036890">
    <property type="entry name" value="HATPase_C_sf"/>
</dbReference>
<keyword evidence="4 11" id="KW-0808">Transferase</keyword>
<dbReference type="PROSITE" id="PS50112">
    <property type="entry name" value="PAS"/>
    <property type="match status" value="1"/>
</dbReference>
<reference evidence="11 12" key="1">
    <citation type="submission" date="2015-06" db="EMBL/GenBank/DDBJ databases">
        <title>Draft genome of the moderately acidophilic sulfate reducer Candidatus Desulfosporosinus acididurans strain M1.</title>
        <authorList>
            <person name="Poehlein A."/>
            <person name="Petzsch P."/>
            <person name="Johnson B.D."/>
            <person name="Schloemann M."/>
            <person name="Daniel R."/>
            <person name="Muehling M."/>
        </authorList>
    </citation>
    <scope>NUCLEOTIDE SEQUENCE [LARGE SCALE GENOMIC DNA]</scope>
    <source>
        <strain evidence="11 12">M1</strain>
    </source>
</reference>
<gene>
    <name evidence="11" type="primary">kinA_3</name>
    <name evidence="11" type="ORF">DEAC_c04910</name>
</gene>
<keyword evidence="7" id="KW-0067">ATP-binding</keyword>
<comment type="catalytic activity">
    <reaction evidence="1">
        <text>ATP + protein L-histidine = ADP + protein N-phospho-L-histidine.</text>
        <dbReference type="EC" id="2.7.13.3"/>
    </reaction>
</comment>
<dbReference type="CDD" id="cd00082">
    <property type="entry name" value="HisKA"/>
    <property type="match status" value="1"/>
</dbReference>
<evidence type="ECO:0000313" key="11">
    <source>
        <dbReference type="EMBL" id="KLU67279.1"/>
    </source>
</evidence>
<dbReference type="Pfam" id="PF00512">
    <property type="entry name" value="HisKA"/>
    <property type="match status" value="1"/>
</dbReference>
<dbReference type="GO" id="GO:0000155">
    <property type="term" value="F:phosphorelay sensor kinase activity"/>
    <property type="evidence" value="ECO:0007669"/>
    <property type="project" value="InterPro"/>
</dbReference>
<dbReference type="AlphaFoldDB" id="A0A0J1FV11"/>
<evidence type="ECO:0000259" key="10">
    <source>
        <dbReference type="PROSITE" id="PS50112"/>
    </source>
</evidence>
<dbReference type="GO" id="GO:0005524">
    <property type="term" value="F:ATP binding"/>
    <property type="evidence" value="ECO:0007669"/>
    <property type="project" value="UniProtKB-KW"/>
</dbReference>
<dbReference type="InterPro" id="IPR000014">
    <property type="entry name" value="PAS"/>
</dbReference>
<dbReference type="EC" id="2.7.13.3" evidence="2"/>
<dbReference type="InterPro" id="IPR035965">
    <property type="entry name" value="PAS-like_dom_sf"/>
</dbReference>
<dbReference type="PANTHER" id="PTHR43065">
    <property type="entry name" value="SENSOR HISTIDINE KINASE"/>
    <property type="match status" value="1"/>
</dbReference>
<evidence type="ECO:0000256" key="3">
    <source>
        <dbReference type="ARBA" id="ARBA00022553"/>
    </source>
</evidence>
<evidence type="ECO:0000256" key="4">
    <source>
        <dbReference type="ARBA" id="ARBA00022679"/>
    </source>
</evidence>
<keyword evidence="3" id="KW-0597">Phosphoprotein</keyword>
<dbReference type="SUPFAM" id="SSF55785">
    <property type="entry name" value="PYP-like sensor domain (PAS domain)"/>
    <property type="match status" value="3"/>
</dbReference>
<dbReference type="PANTHER" id="PTHR43065:SF46">
    <property type="entry name" value="C4-DICARBOXYLATE TRANSPORT SENSOR PROTEIN DCTB"/>
    <property type="match status" value="1"/>
</dbReference>
<evidence type="ECO:0000256" key="1">
    <source>
        <dbReference type="ARBA" id="ARBA00000085"/>
    </source>
</evidence>
<keyword evidence="8" id="KW-0902">Two-component regulatory system</keyword>
<dbReference type="SUPFAM" id="SSF55874">
    <property type="entry name" value="ATPase domain of HSP90 chaperone/DNA topoisomerase II/histidine kinase"/>
    <property type="match status" value="1"/>
</dbReference>
<dbReference type="SMART" id="SM00388">
    <property type="entry name" value="HisKA"/>
    <property type="match status" value="1"/>
</dbReference>